<dbReference type="Proteomes" id="UP000008385">
    <property type="component" value="Chromosome"/>
</dbReference>
<evidence type="ECO:0000313" key="1">
    <source>
        <dbReference type="EMBL" id="AEG91536.1"/>
    </source>
</evidence>
<reference evidence="2" key="1">
    <citation type="submission" date="2006-01" db="EMBL/GenBank/DDBJ databases">
        <title>Genome of the cyst-dividing bacterium Ramlibacter tataouinensis.</title>
        <authorList>
            <person name="Barakat M."/>
            <person name="Ortet P."/>
            <person name="De Luca G."/>
            <person name="Jourlin-Castelli C."/>
            <person name="Ansaldi M."/>
            <person name="Py B."/>
            <person name="Fichant G."/>
            <person name="Coutinho P."/>
            <person name="Voulhoux R."/>
            <person name="Bastien O."/>
            <person name="Roy S."/>
            <person name="Marechal E."/>
            <person name="Henrissat B."/>
            <person name="Quentin Y."/>
            <person name="Noirot P."/>
            <person name="Filloux A."/>
            <person name="Mejean V."/>
            <person name="DuBow M."/>
            <person name="Barras F."/>
            <person name="Heulin T."/>
        </authorList>
    </citation>
    <scope>NUCLEOTIDE SEQUENCE [LARGE SCALE GENOMIC DNA]</scope>
    <source>
        <strain evidence="2">ATCC BAA-407 / DSM 14655 / LMG 21543 / TTB310</strain>
    </source>
</reference>
<dbReference type="HOGENOM" id="CLU_160611_1_1_4"/>
<evidence type="ECO:0000313" key="2">
    <source>
        <dbReference type="Proteomes" id="UP000008385"/>
    </source>
</evidence>
<dbReference type="AlphaFoldDB" id="F5Y632"/>
<organism evidence="1 2">
    <name type="scientific">Ramlibacter tataouinensis (strain ATCC BAA-407 / DSM 14655 / LMG 21543 / TTB310)</name>
    <dbReference type="NCBI Taxonomy" id="365046"/>
    <lineage>
        <taxon>Bacteria</taxon>
        <taxon>Pseudomonadati</taxon>
        <taxon>Pseudomonadota</taxon>
        <taxon>Betaproteobacteria</taxon>
        <taxon>Burkholderiales</taxon>
        <taxon>Comamonadaceae</taxon>
        <taxon>Ramlibacter</taxon>
    </lineage>
</organism>
<dbReference type="KEGG" id="rta:Rta_04645"/>
<proteinExistence type="predicted"/>
<keyword evidence="2" id="KW-1185">Reference proteome</keyword>
<sequence length="64" mass="7414">MDARRALRGALSEAERRAARDQVDSVKRALGERGPVWWTDGAPDFNRKLARNTPYRDWFSQLPE</sequence>
<dbReference type="eggNOG" id="ENOG5032RVW">
    <property type="taxonomic scope" value="Bacteria"/>
</dbReference>
<reference evidence="1 2" key="2">
    <citation type="journal article" date="2011" name="PLoS ONE">
        <title>The Cyst-Dividing Bacterium Ramlibacter tataouinensis TTB310 Genome Reveals a Well-Stocked Toolbox for Adaptation to a Desert Environment.</title>
        <authorList>
            <person name="De Luca G."/>
            <person name="Barakat M."/>
            <person name="Ortet P."/>
            <person name="Fochesato S."/>
            <person name="Jourlin-Castelli C."/>
            <person name="Ansaldi M."/>
            <person name="Py B."/>
            <person name="Fichant G."/>
            <person name="Coutinho P.M."/>
            <person name="Voulhoux R."/>
            <person name="Bastien O."/>
            <person name="Marechal E."/>
            <person name="Henrissat B."/>
            <person name="Quentin Y."/>
            <person name="Noirot P."/>
            <person name="Filloux A."/>
            <person name="Mejean V."/>
            <person name="Dubow M.S."/>
            <person name="Barras F."/>
            <person name="Barbe V."/>
            <person name="Weissenbach J."/>
            <person name="Mihalcescu I."/>
            <person name="Vermeglio A."/>
            <person name="Achouak W."/>
            <person name="Heulin T."/>
        </authorList>
    </citation>
    <scope>NUCLEOTIDE SEQUENCE [LARGE SCALE GENOMIC DNA]</scope>
    <source>
        <strain evidence="2">ATCC BAA-407 / DSM 14655 / LMG 21543 / TTB310</strain>
    </source>
</reference>
<dbReference type="STRING" id="365046.Rta_04645"/>
<accession>F5Y632</accession>
<name>F5Y632_RAMTT</name>
<protein>
    <submittedName>
        <fullName evidence="1">Uncharacterized protein</fullName>
    </submittedName>
</protein>
<gene>
    <name evidence="1" type="ordered locus">Rta_04645</name>
</gene>
<dbReference type="EMBL" id="CP000245">
    <property type="protein sequence ID" value="AEG91536.1"/>
    <property type="molecule type" value="Genomic_DNA"/>
</dbReference>